<gene>
    <name evidence="11" type="primary">20215175</name>
    <name evidence="10" type="ORF">HELRODRAFT_75625</name>
</gene>
<dbReference type="HOGENOM" id="CLU_008813_0_0_1"/>
<keyword evidence="6" id="KW-0943">RNA-mediated gene silencing</keyword>
<dbReference type="Gene3D" id="3.30.420.10">
    <property type="entry name" value="Ribonuclease H-like superfamily/Ribonuclease H"/>
    <property type="match status" value="1"/>
</dbReference>
<dbReference type="PROSITE" id="PS50822">
    <property type="entry name" value="PIWI"/>
    <property type="match status" value="1"/>
</dbReference>
<dbReference type="InterPro" id="IPR003100">
    <property type="entry name" value="PAZ_dom"/>
</dbReference>
<comment type="similarity">
    <text evidence="7">Belongs to the argonaute family. Piwi subfamily.</text>
</comment>
<dbReference type="SUPFAM" id="SSF101690">
    <property type="entry name" value="PAZ domain"/>
    <property type="match status" value="1"/>
</dbReference>
<evidence type="ECO:0000256" key="5">
    <source>
        <dbReference type="ARBA" id="ARBA00022884"/>
    </source>
</evidence>
<dbReference type="FunFam" id="3.30.420.10:FF:000014">
    <property type="entry name" value="Piwi-like RNA-mediated gene silencing 1"/>
    <property type="match status" value="1"/>
</dbReference>
<dbReference type="SMART" id="SM00950">
    <property type="entry name" value="Piwi"/>
    <property type="match status" value="1"/>
</dbReference>
<dbReference type="GO" id="GO:0004521">
    <property type="term" value="F:RNA endonuclease activity"/>
    <property type="evidence" value="ECO:0000318"/>
    <property type="project" value="GO_Central"/>
</dbReference>
<dbReference type="InterPro" id="IPR036397">
    <property type="entry name" value="RNaseH_sf"/>
</dbReference>
<dbReference type="Gene3D" id="2.170.260.10">
    <property type="entry name" value="paz domain"/>
    <property type="match status" value="1"/>
</dbReference>
<dbReference type="GO" id="GO:0007283">
    <property type="term" value="P:spermatogenesis"/>
    <property type="evidence" value="ECO:0000318"/>
    <property type="project" value="GO_Central"/>
</dbReference>
<dbReference type="EMBL" id="AMQM01003418">
    <property type="status" value="NOT_ANNOTATED_CDS"/>
    <property type="molecule type" value="Genomic_DNA"/>
</dbReference>
<reference evidence="10 12" key="2">
    <citation type="journal article" date="2013" name="Nature">
        <title>Insights into bilaterian evolution from three spiralian genomes.</title>
        <authorList>
            <person name="Simakov O."/>
            <person name="Marletaz F."/>
            <person name="Cho S.J."/>
            <person name="Edsinger-Gonzales E."/>
            <person name="Havlak P."/>
            <person name="Hellsten U."/>
            <person name="Kuo D.H."/>
            <person name="Larsson T."/>
            <person name="Lv J."/>
            <person name="Arendt D."/>
            <person name="Savage R."/>
            <person name="Osoegawa K."/>
            <person name="de Jong P."/>
            <person name="Grimwood J."/>
            <person name="Chapman J.A."/>
            <person name="Shapiro H."/>
            <person name="Aerts A."/>
            <person name="Otillar R.P."/>
            <person name="Terry A.Y."/>
            <person name="Boore J.L."/>
            <person name="Grigoriev I.V."/>
            <person name="Lindberg D.R."/>
            <person name="Seaver E.C."/>
            <person name="Weisblat D.A."/>
            <person name="Putnam N.H."/>
            <person name="Rokhsar D.S."/>
        </authorList>
    </citation>
    <scope>NUCLEOTIDE SEQUENCE</scope>
</reference>
<keyword evidence="5" id="KW-0694">RNA-binding</keyword>
<evidence type="ECO:0000256" key="4">
    <source>
        <dbReference type="ARBA" id="ARBA00022782"/>
    </source>
</evidence>
<evidence type="ECO:0000256" key="1">
    <source>
        <dbReference type="ARBA" id="ARBA00004496"/>
    </source>
</evidence>
<dbReference type="CDD" id="cd02845">
    <property type="entry name" value="PAZ_piwi_like"/>
    <property type="match status" value="1"/>
</dbReference>
<dbReference type="Pfam" id="PF23278">
    <property type="entry name" value="Piwi_N"/>
    <property type="match status" value="1"/>
</dbReference>
<dbReference type="GeneID" id="20215175"/>
<dbReference type="EnsemblMetazoa" id="HelroT75625">
    <property type="protein sequence ID" value="HelroP75625"/>
    <property type="gene ID" value="HelroG75625"/>
</dbReference>
<feature type="domain" description="PAZ" evidence="8">
    <location>
        <begin position="177"/>
        <end position="289"/>
    </location>
</feature>
<dbReference type="GO" id="GO:0031047">
    <property type="term" value="P:regulatory ncRNA-mediated gene silencing"/>
    <property type="evidence" value="ECO:0000318"/>
    <property type="project" value="GO_Central"/>
</dbReference>
<keyword evidence="4" id="KW-0221">Differentiation</keyword>
<evidence type="ECO:0000313" key="12">
    <source>
        <dbReference type="Proteomes" id="UP000015101"/>
    </source>
</evidence>
<accession>T1G277</accession>
<dbReference type="FunCoup" id="T1G277">
    <property type="interactions" value="40"/>
</dbReference>
<dbReference type="AlphaFoldDB" id="T1G277"/>
<proteinExistence type="inferred from homology"/>
<reference evidence="11" key="3">
    <citation type="submission" date="2015-06" db="UniProtKB">
        <authorList>
            <consortium name="EnsemblMetazoa"/>
        </authorList>
    </citation>
    <scope>IDENTIFICATION</scope>
</reference>
<keyword evidence="2" id="KW-0217">Developmental protein</keyword>
<dbReference type="STRING" id="6412.T1G277"/>
<dbReference type="Pfam" id="PF02171">
    <property type="entry name" value="Piwi"/>
    <property type="match status" value="1"/>
</dbReference>
<evidence type="ECO:0000259" key="9">
    <source>
        <dbReference type="PROSITE" id="PS50822"/>
    </source>
</evidence>
<protein>
    <recommendedName>
        <fullName evidence="13">Piwi-like protein 1</fullName>
    </recommendedName>
</protein>
<evidence type="ECO:0000256" key="7">
    <source>
        <dbReference type="ARBA" id="ARBA00038291"/>
    </source>
</evidence>
<name>T1G277_HELRO</name>
<dbReference type="OMA" id="DICWIPG"/>
<evidence type="ECO:0000313" key="10">
    <source>
        <dbReference type="EMBL" id="ESO08140.1"/>
    </source>
</evidence>
<dbReference type="Gene3D" id="3.40.50.2300">
    <property type="match status" value="1"/>
</dbReference>
<dbReference type="Pfam" id="PF02170">
    <property type="entry name" value="PAZ"/>
    <property type="match status" value="1"/>
</dbReference>
<evidence type="ECO:0000313" key="11">
    <source>
        <dbReference type="EnsemblMetazoa" id="HelroP75625"/>
    </source>
</evidence>
<dbReference type="SMART" id="SM00949">
    <property type="entry name" value="PAZ"/>
    <property type="match status" value="1"/>
</dbReference>
<evidence type="ECO:0000256" key="2">
    <source>
        <dbReference type="ARBA" id="ARBA00022473"/>
    </source>
</evidence>
<dbReference type="PROSITE" id="PS50821">
    <property type="entry name" value="PAZ"/>
    <property type="match status" value="1"/>
</dbReference>
<organism evidence="11 12">
    <name type="scientific">Helobdella robusta</name>
    <name type="common">Californian leech</name>
    <dbReference type="NCBI Taxonomy" id="6412"/>
    <lineage>
        <taxon>Eukaryota</taxon>
        <taxon>Metazoa</taxon>
        <taxon>Spiralia</taxon>
        <taxon>Lophotrochozoa</taxon>
        <taxon>Annelida</taxon>
        <taxon>Clitellata</taxon>
        <taxon>Hirudinea</taxon>
        <taxon>Rhynchobdellida</taxon>
        <taxon>Glossiphoniidae</taxon>
        <taxon>Helobdella</taxon>
    </lineage>
</organism>
<dbReference type="SUPFAM" id="SSF53098">
    <property type="entry name" value="Ribonuclease H-like"/>
    <property type="match status" value="1"/>
</dbReference>
<feature type="domain" description="Piwi" evidence="9">
    <location>
        <begin position="459"/>
        <end position="755"/>
    </location>
</feature>
<keyword evidence="3" id="KW-0963">Cytoplasm</keyword>
<dbReference type="GO" id="GO:0034587">
    <property type="term" value="P:piRNA processing"/>
    <property type="evidence" value="ECO:0000318"/>
    <property type="project" value="GO_Central"/>
</dbReference>
<comment type="subcellular location">
    <subcellularLocation>
        <location evidence="1">Cytoplasm</location>
    </subcellularLocation>
</comment>
<dbReference type="FunFam" id="2.170.260.10:FF:000003">
    <property type="entry name" value="Piwi-like RNA-mediated gene silencing 2"/>
    <property type="match status" value="1"/>
</dbReference>
<dbReference type="eggNOG" id="KOG1042">
    <property type="taxonomic scope" value="Eukaryota"/>
</dbReference>
<dbReference type="GO" id="GO:0043186">
    <property type="term" value="C:P granule"/>
    <property type="evidence" value="ECO:0000318"/>
    <property type="project" value="GO_Central"/>
</dbReference>
<dbReference type="GO" id="GO:0034584">
    <property type="term" value="F:piRNA binding"/>
    <property type="evidence" value="ECO:0000318"/>
    <property type="project" value="GO_Central"/>
</dbReference>
<keyword evidence="12" id="KW-1185">Reference proteome</keyword>
<dbReference type="KEGG" id="hro:HELRODRAFT_75625"/>
<dbReference type="InParanoid" id="T1G277"/>
<dbReference type="RefSeq" id="XP_009013929.1">
    <property type="nucleotide sequence ID" value="XM_009015681.1"/>
</dbReference>
<evidence type="ECO:0000256" key="6">
    <source>
        <dbReference type="ARBA" id="ARBA00023158"/>
    </source>
</evidence>
<dbReference type="InterPro" id="IPR012337">
    <property type="entry name" value="RNaseH-like_sf"/>
</dbReference>
<dbReference type="PANTHER" id="PTHR22891">
    <property type="entry name" value="EUKARYOTIC TRANSLATION INITIATION FACTOR 2C"/>
    <property type="match status" value="1"/>
</dbReference>
<dbReference type="OrthoDB" id="445936at2759"/>
<dbReference type="EMBL" id="KB096134">
    <property type="protein sequence ID" value="ESO08140.1"/>
    <property type="molecule type" value="Genomic_DNA"/>
</dbReference>
<dbReference type="Proteomes" id="UP000015101">
    <property type="component" value="Unassembled WGS sequence"/>
</dbReference>
<dbReference type="GO" id="GO:0030154">
    <property type="term" value="P:cell differentiation"/>
    <property type="evidence" value="ECO:0007669"/>
    <property type="project" value="UniProtKB-KW"/>
</dbReference>
<dbReference type="InterPro" id="IPR003165">
    <property type="entry name" value="Piwi"/>
</dbReference>
<sequence>TGLSGTRLTICTNLFNFQRKSESAFFQYHVDFVPDIPNIRVRKYLLKTVEKHLGIDSCNQFDGSILFTSHRIDDKVCFHFCSCRSGEDIKISIRYTNAVPYTSPMVLQIYNLIFKKFVLREIGLQIVGRNYFNPQAGIDIRELGLKVWPGYFTSILEYDEGINLMVDICHKVLGQETVLDILYNVRKLRPRSYVEDSKRDVVGKIVLTRYNNRTYRVDDIDWRRTPMDTFPMRDGTTQMSFKEYYRTRHHIDLLDDTQPLLLSVPSRREKRAGQDGPICLIPELCIVTGISDEIKSNFHSMRELSTHTRLGPHERSGKIEQLHQQIRRSQNAMKDLANWNLSLNPNLLTIEARTLEAEQIFLGIKGSARENPKVCFSNADWSRDMRALNLLTPIRLERWAMVIPKRRFEECQNFFTKLVQAGQMMGVKIEEPEVYDLNDESNRSYIQTLEKFDRKDYQLVMCVLESEKKDKYDVIKKTLCINVPIPSQVMLMKTLRKQPGAVLSVATKVVIQVNCKVGGEGWAVSIPAMKYSMVIGIDTYHDSSKKYRSVVGIVGSTNSSFTKYHTTWAFQEKGEEVSSCLCAAIASLVKAFTTANGGNRPGRIFVYRDGVGDGQLGMVYDHELLQIQEGCKDENDPKYKPKITLFVVKKRVNNRFFAFDKNRRANPPPGTVIDTKATRPHWYDFFLISQSVNQGTVTPTHYNILHDDSGLKPDHLQRLTYKLCHLYFNWQGTVRVPAPCQYAHKVAFLIGQSLHESPSNTLANKLFYL</sequence>
<dbReference type="CDD" id="cd04658">
    <property type="entry name" value="Piwi_piwi-like_Euk"/>
    <property type="match status" value="1"/>
</dbReference>
<evidence type="ECO:0000256" key="3">
    <source>
        <dbReference type="ARBA" id="ARBA00022490"/>
    </source>
</evidence>
<dbReference type="GO" id="GO:0005634">
    <property type="term" value="C:nucleus"/>
    <property type="evidence" value="ECO:0000318"/>
    <property type="project" value="GO_Central"/>
</dbReference>
<dbReference type="CTD" id="20215175"/>
<dbReference type="InterPro" id="IPR036085">
    <property type="entry name" value="PAZ_dom_sf"/>
</dbReference>
<evidence type="ECO:0008006" key="13">
    <source>
        <dbReference type="Google" id="ProtNLM"/>
    </source>
</evidence>
<evidence type="ECO:0000259" key="8">
    <source>
        <dbReference type="PROSITE" id="PS50821"/>
    </source>
</evidence>
<reference evidence="12" key="1">
    <citation type="submission" date="2012-12" db="EMBL/GenBank/DDBJ databases">
        <authorList>
            <person name="Hellsten U."/>
            <person name="Grimwood J."/>
            <person name="Chapman J.A."/>
            <person name="Shapiro H."/>
            <person name="Aerts A."/>
            <person name="Otillar R.P."/>
            <person name="Terry A.Y."/>
            <person name="Boore J.L."/>
            <person name="Simakov O."/>
            <person name="Marletaz F."/>
            <person name="Cho S.-J."/>
            <person name="Edsinger-Gonzales E."/>
            <person name="Havlak P."/>
            <person name="Kuo D.-H."/>
            <person name="Larsson T."/>
            <person name="Lv J."/>
            <person name="Arendt D."/>
            <person name="Savage R."/>
            <person name="Osoegawa K."/>
            <person name="de Jong P."/>
            <person name="Lindberg D.R."/>
            <person name="Seaver E.C."/>
            <person name="Weisblat D.A."/>
            <person name="Putnam N.H."/>
            <person name="Grigoriev I.V."/>
            <person name="Rokhsar D.S."/>
        </authorList>
    </citation>
    <scope>NUCLEOTIDE SEQUENCE</scope>
</reference>